<keyword evidence="3" id="KW-1185">Reference proteome</keyword>
<keyword evidence="1" id="KW-0472">Membrane</keyword>
<protein>
    <submittedName>
        <fullName evidence="2">Uncharacterized protein</fullName>
    </submittedName>
</protein>
<sequence length="294" mass="33355">MAVIGHWIGAFPLSYLVPHASVTLLCKMAMLSDMIAGLLVLLKIEFATTFPWYLSTPPPATKQLLSDWKSKGQWLPKVDESAAQGFKGFPGLFPFYLDITYSHSVEGMAIASILVVFFMRLRYRISLGYATAIFVAAISHPVLDMFFHDAYLLAGNRAVTRISFNFWQIAYIGPISFLLECGLAYAGYRIWWSTRVPISDDPDVVSKISKYTKMFWSLALSHNMTSFYVASPLLIWAMYRFAPSVEFGTPACYWAWILFALTMWSWAFALYPLHKLEGLTRFKGAVADEYHKIP</sequence>
<organism evidence="2 3">
    <name type="scientific">Durusdinium trenchii</name>
    <dbReference type="NCBI Taxonomy" id="1381693"/>
    <lineage>
        <taxon>Eukaryota</taxon>
        <taxon>Sar</taxon>
        <taxon>Alveolata</taxon>
        <taxon>Dinophyceae</taxon>
        <taxon>Suessiales</taxon>
        <taxon>Symbiodiniaceae</taxon>
        <taxon>Durusdinium</taxon>
    </lineage>
</organism>
<dbReference type="Proteomes" id="UP001642464">
    <property type="component" value="Unassembled WGS sequence"/>
</dbReference>
<feature type="transmembrane region" description="Helical" evidence="1">
    <location>
        <begin position="215"/>
        <end position="241"/>
    </location>
</feature>
<evidence type="ECO:0000313" key="2">
    <source>
        <dbReference type="EMBL" id="CAK8997517.1"/>
    </source>
</evidence>
<feature type="transmembrane region" description="Helical" evidence="1">
    <location>
        <begin position="167"/>
        <end position="188"/>
    </location>
</feature>
<feature type="transmembrane region" description="Helical" evidence="1">
    <location>
        <begin position="99"/>
        <end position="119"/>
    </location>
</feature>
<name>A0ABP0I6A1_9DINO</name>
<reference evidence="2 3" key="1">
    <citation type="submission" date="2024-02" db="EMBL/GenBank/DDBJ databases">
        <authorList>
            <person name="Chen Y."/>
            <person name="Shah S."/>
            <person name="Dougan E. K."/>
            <person name="Thang M."/>
            <person name="Chan C."/>
        </authorList>
    </citation>
    <scope>NUCLEOTIDE SEQUENCE [LARGE SCALE GENOMIC DNA]</scope>
</reference>
<feature type="transmembrane region" description="Helical" evidence="1">
    <location>
        <begin position="35"/>
        <end position="54"/>
    </location>
</feature>
<comment type="caution">
    <text evidence="2">The sequence shown here is derived from an EMBL/GenBank/DDBJ whole genome shotgun (WGS) entry which is preliminary data.</text>
</comment>
<keyword evidence="1" id="KW-1133">Transmembrane helix</keyword>
<gene>
    <name evidence="2" type="ORF">SCF082_LOCUS5236</name>
</gene>
<keyword evidence="1" id="KW-0812">Transmembrane</keyword>
<feature type="transmembrane region" description="Helical" evidence="1">
    <location>
        <begin position="126"/>
        <end position="147"/>
    </location>
</feature>
<evidence type="ECO:0000256" key="1">
    <source>
        <dbReference type="SAM" id="Phobius"/>
    </source>
</evidence>
<feature type="transmembrane region" description="Helical" evidence="1">
    <location>
        <begin position="6"/>
        <end position="26"/>
    </location>
</feature>
<evidence type="ECO:0000313" key="3">
    <source>
        <dbReference type="Proteomes" id="UP001642464"/>
    </source>
</evidence>
<dbReference type="EMBL" id="CAXAMM010002803">
    <property type="protein sequence ID" value="CAK8997517.1"/>
    <property type="molecule type" value="Genomic_DNA"/>
</dbReference>
<proteinExistence type="predicted"/>
<accession>A0ABP0I6A1</accession>
<feature type="transmembrane region" description="Helical" evidence="1">
    <location>
        <begin position="253"/>
        <end position="273"/>
    </location>
</feature>